<accession>A0A9D1K4G0</accession>
<dbReference type="PANTHER" id="PTHR34478">
    <property type="entry name" value="PROTEIN LEMA"/>
    <property type="match status" value="1"/>
</dbReference>
<dbReference type="PANTHER" id="PTHR34478:SF2">
    <property type="entry name" value="MEMBRANE PROTEIN"/>
    <property type="match status" value="1"/>
</dbReference>
<evidence type="ECO:0000256" key="2">
    <source>
        <dbReference type="ARBA" id="ARBA00008854"/>
    </source>
</evidence>
<keyword evidence="5" id="KW-0472">Membrane</keyword>
<name>A0A9D1K4G0_9BACT</name>
<dbReference type="GO" id="GO:0016020">
    <property type="term" value="C:membrane"/>
    <property type="evidence" value="ECO:0007669"/>
    <property type="project" value="UniProtKB-SubCell"/>
</dbReference>
<dbReference type="Gene3D" id="1.20.1440.20">
    <property type="entry name" value="LemA-like domain"/>
    <property type="match status" value="1"/>
</dbReference>
<reference evidence="6" key="1">
    <citation type="submission" date="2020-10" db="EMBL/GenBank/DDBJ databases">
        <authorList>
            <person name="Gilroy R."/>
        </authorList>
    </citation>
    <scope>NUCLEOTIDE SEQUENCE</scope>
    <source>
        <strain evidence="6">CHK152-2994</strain>
    </source>
</reference>
<evidence type="ECO:0000313" key="7">
    <source>
        <dbReference type="Proteomes" id="UP000824139"/>
    </source>
</evidence>
<dbReference type="InterPro" id="IPR007156">
    <property type="entry name" value="MamQ_LemA"/>
</dbReference>
<proteinExistence type="inferred from homology"/>
<sequence length="187" mass="21472">MILLGILVLLIVFIIGIYNSLVTKRNKVKEAFSSIDVQLKKRYDLIPNILTIANKFMEHERGLMENITALRAQALKLSSDLSSVGDKLKLDGEISRQMGQLMVNMENYPQIKADQTMIQSMQTYNEVEEHIAAARRFYNAAVLELNNATELFPSSIIAAMFNFKQMPFFKVEDERERQAVNAQEYFK</sequence>
<protein>
    <submittedName>
        <fullName evidence="6">LemA family protein</fullName>
    </submittedName>
</protein>
<comment type="subcellular location">
    <subcellularLocation>
        <location evidence="1">Membrane</location>
        <topology evidence="1">Single-pass membrane protein</topology>
    </subcellularLocation>
</comment>
<organism evidence="6 7">
    <name type="scientific">Candidatus Scatenecus faecavium</name>
    <dbReference type="NCBI Taxonomy" id="2840915"/>
    <lineage>
        <taxon>Bacteria</taxon>
        <taxon>Candidatus Scatenecus</taxon>
    </lineage>
</organism>
<keyword evidence="3" id="KW-0812">Transmembrane</keyword>
<evidence type="ECO:0000256" key="3">
    <source>
        <dbReference type="ARBA" id="ARBA00022692"/>
    </source>
</evidence>
<evidence type="ECO:0000256" key="1">
    <source>
        <dbReference type="ARBA" id="ARBA00004167"/>
    </source>
</evidence>
<dbReference type="AlphaFoldDB" id="A0A9D1K4G0"/>
<reference evidence="6" key="2">
    <citation type="journal article" date="2021" name="PeerJ">
        <title>Extensive microbial diversity within the chicken gut microbiome revealed by metagenomics and culture.</title>
        <authorList>
            <person name="Gilroy R."/>
            <person name="Ravi A."/>
            <person name="Getino M."/>
            <person name="Pursley I."/>
            <person name="Horton D.L."/>
            <person name="Alikhan N.F."/>
            <person name="Baker D."/>
            <person name="Gharbi K."/>
            <person name="Hall N."/>
            <person name="Watson M."/>
            <person name="Adriaenssens E.M."/>
            <person name="Foster-Nyarko E."/>
            <person name="Jarju S."/>
            <person name="Secka A."/>
            <person name="Antonio M."/>
            <person name="Oren A."/>
            <person name="Chaudhuri R.R."/>
            <person name="La Ragione R."/>
            <person name="Hildebrand F."/>
            <person name="Pallen M.J."/>
        </authorList>
    </citation>
    <scope>NUCLEOTIDE SEQUENCE</scope>
    <source>
        <strain evidence="6">CHK152-2994</strain>
    </source>
</reference>
<dbReference type="InterPro" id="IPR023353">
    <property type="entry name" value="LemA-like_dom_sf"/>
</dbReference>
<dbReference type="Proteomes" id="UP000824139">
    <property type="component" value="Unassembled WGS sequence"/>
</dbReference>
<gene>
    <name evidence="6" type="ORF">IAD41_07915</name>
</gene>
<dbReference type="Pfam" id="PF04011">
    <property type="entry name" value="LemA"/>
    <property type="match status" value="1"/>
</dbReference>
<comment type="caution">
    <text evidence="6">The sequence shown here is derived from an EMBL/GenBank/DDBJ whole genome shotgun (WGS) entry which is preliminary data.</text>
</comment>
<comment type="similarity">
    <text evidence="2">Belongs to the LemA family.</text>
</comment>
<dbReference type="SUPFAM" id="SSF140478">
    <property type="entry name" value="LemA-like"/>
    <property type="match status" value="1"/>
</dbReference>
<keyword evidence="4" id="KW-1133">Transmembrane helix</keyword>
<dbReference type="EMBL" id="DVJO01000171">
    <property type="protein sequence ID" value="HIS83511.1"/>
    <property type="molecule type" value="Genomic_DNA"/>
</dbReference>
<evidence type="ECO:0000256" key="4">
    <source>
        <dbReference type="ARBA" id="ARBA00022989"/>
    </source>
</evidence>
<evidence type="ECO:0000313" key="6">
    <source>
        <dbReference type="EMBL" id="HIS83511.1"/>
    </source>
</evidence>
<evidence type="ECO:0000256" key="5">
    <source>
        <dbReference type="ARBA" id="ARBA00023136"/>
    </source>
</evidence>